<dbReference type="PRINTS" id="PR00153">
    <property type="entry name" value="CSAPPISMRASE"/>
</dbReference>
<reference evidence="6 7" key="1">
    <citation type="submission" date="2017-06" db="EMBL/GenBank/DDBJ databases">
        <authorList>
            <person name="Kim H.J."/>
            <person name="Triplett B.A."/>
        </authorList>
    </citation>
    <scope>NUCLEOTIDE SEQUENCE [LARGE SCALE GENOMIC DNA]</scope>
    <source>
        <strain evidence="6 7">DSM 14713</strain>
    </source>
</reference>
<evidence type="ECO:0000256" key="2">
    <source>
        <dbReference type="ARBA" id="ARBA00023235"/>
    </source>
</evidence>
<dbReference type="AlphaFoldDB" id="A0A250IJT6"/>
<gene>
    <name evidence="6" type="ORF">MEBOL_004658</name>
</gene>
<dbReference type="RefSeq" id="WP_095979550.1">
    <property type="nucleotide sequence ID" value="NZ_CP022163.1"/>
</dbReference>
<feature type="compositionally biased region" description="Low complexity" evidence="4">
    <location>
        <begin position="29"/>
        <end position="47"/>
    </location>
</feature>
<dbReference type="SUPFAM" id="SSF50891">
    <property type="entry name" value="Cyclophilin-like"/>
    <property type="match status" value="1"/>
</dbReference>
<accession>A0A250IJT6</accession>
<evidence type="ECO:0000259" key="5">
    <source>
        <dbReference type="PROSITE" id="PS50072"/>
    </source>
</evidence>
<dbReference type="PROSITE" id="PS51257">
    <property type="entry name" value="PROKAR_LIPOPROTEIN"/>
    <property type="match status" value="1"/>
</dbReference>
<comment type="similarity">
    <text evidence="3">Belongs to the cyclophilin-type PPIase family.</text>
</comment>
<dbReference type="PANTHER" id="PTHR45625:SF4">
    <property type="entry name" value="PEPTIDYLPROLYL ISOMERASE DOMAIN AND WD REPEAT-CONTAINING PROTEIN 1"/>
    <property type="match status" value="1"/>
</dbReference>
<dbReference type="PROSITE" id="PS50072">
    <property type="entry name" value="CSA_PPIASE_2"/>
    <property type="match status" value="1"/>
</dbReference>
<feature type="region of interest" description="Disordered" evidence="4">
    <location>
        <begin position="22"/>
        <end position="90"/>
    </location>
</feature>
<organism evidence="6 7">
    <name type="scientific">Melittangium boletus DSM 14713</name>
    <dbReference type="NCBI Taxonomy" id="1294270"/>
    <lineage>
        <taxon>Bacteria</taxon>
        <taxon>Pseudomonadati</taxon>
        <taxon>Myxococcota</taxon>
        <taxon>Myxococcia</taxon>
        <taxon>Myxococcales</taxon>
        <taxon>Cystobacterineae</taxon>
        <taxon>Archangiaceae</taxon>
        <taxon>Melittangium</taxon>
    </lineage>
</organism>
<protein>
    <recommendedName>
        <fullName evidence="3">Peptidyl-prolyl cis-trans isomerase</fullName>
        <shortName evidence="3">PPIase</shortName>
        <ecNumber evidence="3">5.2.1.8</ecNumber>
    </recommendedName>
</protein>
<dbReference type="KEGG" id="mbd:MEBOL_004658"/>
<name>A0A250IJT6_9BACT</name>
<dbReference type="Proteomes" id="UP000217289">
    <property type="component" value="Chromosome"/>
</dbReference>
<evidence type="ECO:0000313" key="7">
    <source>
        <dbReference type="Proteomes" id="UP000217289"/>
    </source>
</evidence>
<evidence type="ECO:0000256" key="3">
    <source>
        <dbReference type="RuleBase" id="RU363019"/>
    </source>
</evidence>
<comment type="function">
    <text evidence="3">PPIases accelerate the folding of proteins. It catalyzes the cis-trans isomerization of proline imidic peptide bonds in oligopeptides.</text>
</comment>
<dbReference type="InterPro" id="IPR002130">
    <property type="entry name" value="Cyclophilin-type_PPIase_dom"/>
</dbReference>
<dbReference type="OrthoDB" id="9807797at2"/>
<dbReference type="EC" id="5.2.1.8" evidence="3"/>
<feature type="chain" id="PRO_5011828107" description="Peptidyl-prolyl cis-trans isomerase" evidence="3">
    <location>
        <begin position="24"/>
        <end position="272"/>
    </location>
</feature>
<feature type="compositionally biased region" description="Pro residues" evidence="4">
    <location>
        <begin position="48"/>
        <end position="66"/>
    </location>
</feature>
<keyword evidence="3" id="KW-0732">Signal</keyword>
<feature type="domain" description="PPIase cyclophilin-type" evidence="5">
    <location>
        <begin position="108"/>
        <end position="266"/>
    </location>
</feature>
<evidence type="ECO:0000256" key="1">
    <source>
        <dbReference type="ARBA" id="ARBA00023110"/>
    </source>
</evidence>
<keyword evidence="2 3" id="KW-0413">Isomerase</keyword>
<dbReference type="InterPro" id="IPR044666">
    <property type="entry name" value="Cyclophilin_A-like"/>
</dbReference>
<dbReference type="Pfam" id="PF00160">
    <property type="entry name" value="Pro_isomerase"/>
    <property type="match status" value="1"/>
</dbReference>
<dbReference type="InterPro" id="IPR029000">
    <property type="entry name" value="Cyclophilin-like_dom_sf"/>
</dbReference>
<comment type="catalytic activity">
    <reaction evidence="3">
        <text>[protein]-peptidylproline (omega=180) = [protein]-peptidylproline (omega=0)</text>
        <dbReference type="Rhea" id="RHEA:16237"/>
        <dbReference type="Rhea" id="RHEA-COMP:10747"/>
        <dbReference type="Rhea" id="RHEA-COMP:10748"/>
        <dbReference type="ChEBI" id="CHEBI:83833"/>
        <dbReference type="ChEBI" id="CHEBI:83834"/>
        <dbReference type="EC" id="5.2.1.8"/>
    </reaction>
</comment>
<keyword evidence="7" id="KW-1185">Reference proteome</keyword>
<dbReference type="PANTHER" id="PTHR45625">
    <property type="entry name" value="PEPTIDYL-PROLYL CIS-TRANS ISOMERASE-RELATED"/>
    <property type="match status" value="1"/>
</dbReference>
<evidence type="ECO:0000313" key="6">
    <source>
        <dbReference type="EMBL" id="ATB31196.1"/>
    </source>
</evidence>
<dbReference type="EMBL" id="CP022163">
    <property type="protein sequence ID" value="ATB31196.1"/>
    <property type="molecule type" value="Genomic_DNA"/>
</dbReference>
<proteinExistence type="inferred from homology"/>
<keyword evidence="1 3" id="KW-0697">Rotamase</keyword>
<dbReference type="Gene3D" id="2.40.100.10">
    <property type="entry name" value="Cyclophilin-like"/>
    <property type="match status" value="1"/>
</dbReference>
<dbReference type="GO" id="GO:0003755">
    <property type="term" value="F:peptidyl-prolyl cis-trans isomerase activity"/>
    <property type="evidence" value="ECO:0007669"/>
    <property type="project" value="UniProtKB-UniRule"/>
</dbReference>
<evidence type="ECO:0000256" key="4">
    <source>
        <dbReference type="SAM" id="MobiDB-lite"/>
    </source>
</evidence>
<dbReference type="CDD" id="cd00317">
    <property type="entry name" value="cyclophilin"/>
    <property type="match status" value="1"/>
</dbReference>
<sequence length="272" mass="28944">MRMPLLKTGLLLLTLTACTEEKAAPPAPAKTQTPPSTTGAQSQTTPTPATPAPTPPPTETPPPPAGEQPEHGASAAPRTRPPAEKPGPWQKKALEGKDLYATMVTNQGNIVVKLFAKDAPLTVANFVGLANGEQEWTDPRTGKLQQKTPLYQNIIFHRIIPGFMIQGGDALGTGTGTPGYNFEDEFQSGRRFDKPGLLAMANRGRGTQSNGSQFFITVSTPGHLNGGHTIFGEVVKGYDVVEAMSKVQTGPMDKPVKDVVLKKVTLSDTQPK</sequence>
<feature type="signal peptide" evidence="3">
    <location>
        <begin position="1"/>
        <end position="23"/>
    </location>
</feature>